<gene>
    <name evidence="10" type="ORF">CYCCA115_LOCUS5900</name>
</gene>
<dbReference type="InterPro" id="IPR013057">
    <property type="entry name" value="AA_transpt_TM"/>
</dbReference>
<keyword evidence="3" id="KW-0813">Transport</keyword>
<evidence type="ECO:0000256" key="6">
    <source>
        <dbReference type="ARBA" id="ARBA00022989"/>
    </source>
</evidence>
<comment type="similarity">
    <text evidence="2">Belongs to the amino acid/polyamine transporter 2 family.</text>
</comment>
<evidence type="ECO:0000259" key="9">
    <source>
        <dbReference type="Pfam" id="PF01490"/>
    </source>
</evidence>
<feature type="domain" description="Amino acid transporter transmembrane" evidence="9">
    <location>
        <begin position="24"/>
        <end position="478"/>
    </location>
</feature>
<dbReference type="PANTHER" id="PTHR22950:SF458">
    <property type="entry name" value="SODIUM-COUPLED NEUTRAL AMINO ACID TRANSPORTER 11-RELATED"/>
    <property type="match status" value="1"/>
</dbReference>
<name>A0AAD2FH50_9STRA</name>
<keyword evidence="7 8" id="KW-0472">Membrane</keyword>
<dbReference type="EMBL" id="CAKOGP040000668">
    <property type="protein sequence ID" value="CAJ1937952.1"/>
    <property type="molecule type" value="Genomic_DNA"/>
</dbReference>
<organism evidence="10 11">
    <name type="scientific">Cylindrotheca closterium</name>
    <dbReference type="NCBI Taxonomy" id="2856"/>
    <lineage>
        <taxon>Eukaryota</taxon>
        <taxon>Sar</taxon>
        <taxon>Stramenopiles</taxon>
        <taxon>Ochrophyta</taxon>
        <taxon>Bacillariophyta</taxon>
        <taxon>Bacillariophyceae</taxon>
        <taxon>Bacillariophycidae</taxon>
        <taxon>Bacillariales</taxon>
        <taxon>Bacillariaceae</taxon>
        <taxon>Cylindrotheca</taxon>
    </lineage>
</organism>
<evidence type="ECO:0000256" key="3">
    <source>
        <dbReference type="ARBA" id="ARBA00022448"/>
    </source>
</evidence>
<dbReference type="Pfam" id="PF01490">
    <property type="entry name" value="Aa_trans"/>
    <property type="match status" value="1"/>
</dbReference>
<feature type="transmembrane region" description="Helical" evidence="8">
    <location>
        <begin position="141"/>
        <end position="159"/>
    </location>
</feature>
<feature type="transmembrane region" description="Helical" evidence="8">
    <location>
        <begin position="171"/>
        <end position="194"/>
    </location>
</feature>
<keyword evidence="4 8" id="KW-0812">Transmembrane</keyword>
<evidence type="ECO:0000313" key="10">
    <source>
        <dbReference type="EMBL" id="CAJ1937952.1"/>
    </source>
</evidence>
<evidence type="ECO:0000256" key="8">
    <source>
        <dbReference type="SAM" id="Phobius"/>
    </source>
</evidence>
<comment type="subcellular location">
    <subcellularLocation>
        <location evidence="1">Membrane</location>
        <topology evidence="1">Multi-pass membrane protein</topology>
    </subcellularLocation>
</comment>
<dbReference type="GO" id="GO:0016020">
    <property type="term" value="C:membrane"/>
    <property type="evidence" value="ECO:0007669"/>
    <property type="project" value="UniProtKB-SubCell"/>
</dbReference>
<protein>
    <recommendedName>
        <fullName evidence="9">Amino acid transporter transmembrane domain-containing protein</fullName>
    </recommendedName>
</protein>
<feature type="transmembrane region" description="Helical" evidence="8">
    <location>
        <begin position="388"/>
        <end position="409"/>
    </location>
</feature>
<dbReference type="GO" id="GO:0015179">
    <property type="term" value="F:L-amino acid transmembrane transporter activity"/>
    <property type="evidence" value="ECO:0007669"/>
    <property type="project" value="TreeGrafter"/>
</dbReference>
<dbReference type="AlphaFoldDB" id="A0AAD2FH50"/>
<dbReference type="Proteomes" id="UP001295423">
    <property type="component" value="Unassembled WGS sequence"/>
</dbReference>
<evidence type="ECO:0000256" key="5">
    <source>
        <dbReference type="ARBA" id="ARBA00022970"/>
    </source>
</evidence>
<sequence>MATASPATSSGDILDPDFESPNRKANVFSSTFNLSATIVGGGVLSLPLAFERCGIILGSILMVIAAIVTERSMYLLCLCARMTGSTSYGEVGKVAFGKSMEYFVSILLFVILQFALVAYMVLLQDIWTSVLYLWFPEAQDIDKTMVLLVILLIMSPFFVQDTLHALRYNCYVSFASVSILCLALCHSAFITIVAPEHSTSVAVEVEETTLKLWSSSADDVLFAFPIITLSFLGIFNALPIQNSLQQPTRSRIRLVLNGAIGSSLVLMLLFGLGGYLYARDDTDGNILNNISASGGLFFLLGRLGCGVTIMLAMAMILLPCRSSLMEVLNMLLQDSSDTAKHDAGTQVSSHVTGEETPLLASEAGDDKQVTVLGTTQYFHEQSKTMDKYYWWIHYTCTFGIVIFCYVIAIHVPGVAVVWSVCGSFLAFLIAFTLPCAFYLKLQHESEQMPDNATKALVAFSWFLLVTSSIAAIACTIQTTMGFLKAG</sequence>
<feature type="transmembrane region" description="Helical" evidence="8">
    <location>
        <begin position="32"/>
        <end position="50"/>
    </location>
</feature>
<keyword evidence="5" id="KW-0029">Amino-acid transport</keyword>
<feature type="transmembrane region" description="Helical" evidence="8">
    <location>
        <begin position="100"/>
        <end position="121"/>
    </location>
</feature>
<evidence type="ECO:0000256" key="1">
    <source>
        <dbReference type="ARBA" id="ARBA00004141"/>
    </source>
</evidence>
<feature type="transmembrane region" description="Helical" evidence="8">
    <location>
        <begin position="56"/>
        <end position="79"/>
    </location>
</feature>
<feature type="transmembrane region" description="Helical" evidence="8">
    <location>
        <begin position="415"/>
        <end position="439"/>
    </location>
</feature>
<accession>A0AAD2FH50</accession>
<evidence type="ECO:0000256" key="7">
    <source>
        <dbReference type="ARBA" id="ARBA00023136"/>
    </source>
</evidence>
<reference evidence="10" key="1">
    <citation type="submission" date="2023-08" db="EMBL/GenBank/DDBJ databases">
        <authorList>
            <person name="Audoor S."/>
            <person name="Bilcke G."/>
        </authorList>
    </citation>
    <scope>NUCLEOTIDE SEQUENCE</scope>
</reference>
<evidence type="ECO:0000313" key="11">
    <source>
        <dbReference type="Proteomes" id="UP001295423"/>
    </source>
</evidence>
<feature type="transmembrane region" description="Helical" evidence="8">
    <location>
        <begin position="296"/>
        <end position="318"/>
    </location>
</feature>
<keyword evidence="11" id="KW-1185">Reference proteome</keyword>
<evidence type="ECO:0000256" key="2">
    <source>
        <dbReference type="ARBA" id="ARBA00008066"/>
    </source>
</evidence>
<feature type="transmembrane region" description="Helical" evidence="8">
    <location>
        <begin position="220"/>
        <end position="240"/>
    </location>
</feature>
<dbReference type="PANTHER" id="PTHR22950">
    <property type="entry name" value="AMINO ACID TRANSPORTER"/>
    <property type="match status" value="1"/>
</dbReference>
<comment type="caution">
    <text evidence="10">The sequence shown here is derived from an EMBL/GenBank/DDBJ whole genome shotgun (WGS) entry which is preliminary data.</text>
</comment>
<evidence type="ECO:0000256" key="4">
    <source>
        <dbReference type="ARBA" id="ARBA00022692"/>
    </source>
</evidence>
<keyword evidence="6 8" id="KW-1133">Transmembrane helix</keyword>
<feature type="transmembrane region" description="Helical" evidence="8">
    <location>
        <begin position="252"/>
        <end position="276"/>
    </location>
</feature>
<feature type="transmembrane region" description="Helical" evidence="8">
    <location>
        <begin position="459"/>
        <end position="483"/>
    </location>
</feature>
<proteinExistence type="inferred from homology"/>